<feature type="transmembrane region" description="Helical" evidence="1">
    <location>
        <begin position="40"/>
        <end position="61"/>
    </location>
</feature>
<dbReference type="EMBL" id="SNYM01000014">
    <property type="protein sequence ID" value="TDQ46304.1"/>
    <property type="molecule type" value="Genomic_DNA"/>
</dbReference>
<keyword evidence="1" id="KW-0472">Membrane</keyword>
<keyword evidence="3" id="KW-1185">Reference proteome</keyword>
<accession>A0A4R6USG7</accession>
<name>A0A4R6USG7_9GAMM</name>
<sequence>MRQHPTERGRAFVARVHAWSALLAVIVAAGNGIYGLDAALAALAGGAAVLLPQWYAARRLLQPFGAGQATRFYLALWVFQGLKWLFTVALLGAAFFAMKGQEIHILVGFLLTFQGLWIVPLILDRKGKS</sequence>
<gene>
    <name evidence="2" type="ORF">EV696_11489</name>
</gene>
<evidence type="ECO:0000256" key="1">
    <source>
        <dbReference type="SAM" id="Phobius"/>
    </source>
</evidence>
<evidence type="ECO:0000313" key="3">
    <source>
        <dbReference type="Proteomes" id="UP000295375"/>
    </source>
</evidence>
<organism evidence="2 3">
    <name type="scientific">Permianibacter aggregans</name>
    <dbReference type="NCBI Taxonomy" id="1510150"/>
    <lineage>
        <taxon>Bacteria</taxon>
        <taxon>Pseudomonadati</taxon>
        <taxon>Pseudomonadota</taxon>
        <taxon>Gammaproteobacteria</taxon>
        <taxon>Pseudomonadales</taxon>
        <taxon>Pseudomonadaceae</taxon>
        <taxon>Permianibacter</taxon>
    </lineage>
</organism>
<dbReference type="Proteomes" id="UP000295375">
    <property type="component" value="Unassembled WGS sequence"/>
</dbReference>
<feature type="transmembrane region" description="Helical" evidence="1">
    <location>
        <begin position="73"/>
        <end position="97"/>
    </location>
</feature>
<keyword evidence="1" id="KW-0812">Transmembrane</keyword>
<keyword evidence="1" id="KW-1133">Transmembrane helix</keyword>
<dbReference type="AlphaFoldDB" id="A0A4R6USG7"/>
<proteinExistence type="predicted"/>
<protein>
    <submittedName>
        <fullName evidence="2">F0F1-type ATP synthase assembly protein I</fullName>
    </submittedName>
</protein>
<reference evidence="2 3" key="1">
    <citation type="submission" date="2019-03" db="EMBL/GenBank/DDBJ databases">
        <title>Genomic Encyclopedia of Type Strains, Phase IV (KMG-IV): sequencing the most valuable type-strain genomes for metagenomic binning, comparative biology and taxonomic classification.</title>
        <authorList>
            <person name="Goeker M."/>
        </authorList>
    </citation>
    <scope>NUCLEOTIDE SEQUENCE [LARGE SCALE GENOMIC DNA]</scope>
    <source>
        <strain evidence="2 3">DSM 103792</strain>
    </source>
</reference>
<evidence type="ECO:0000313" key="2">
    <source>
        <dbReference type="EMBL" id="TDQ46304.1"/>
    </source>
</evidence>
<feature type="transmembrane region" description="Helical" evidence="1">
    <location>
        <begin position="12"/>
        <end position="34"/>
    </location>
</feature>
<feature type="transmembrane region" description="Helical" evidence="1">
    <location>
        <begin position="103"/>
        <end position="123"/>
    </location>
</feature>
<comment type="caution">
    <text evidence="2">The sequence shown here is derived from an EMBL/GenBank/DDBJ whole genome shotgun (WGS) entry which is preliminary data.</text>
</comment>
<dbReference type="RefSeq" id="WP_133592037.1">
    <property type="nucleotide sequence ID" value="NZ_CP037953.1"/>
</dbReference>